<gene>
    <name evidence="1" type="ORF">IM811_010094</name>
</gene>
<comment type="caution">
    <text evidence="1">The sequence shown here is derived from an EMBL/GenBank/DDBJ whole genome shotgun (WGS) entry which is preliminary data.</text>
</comment>
<accession>A0A8H7TS99</accession>
<name>A0A8H7TS99_BIOOC</name>
<dbReference type="EMBL" id="JADCTT010000003">
    <property type="protein sequence ID" value="KAF9754653.1"/>
    <property type="molecule type" value="Genomic_DNA"/>
</dbReference>
<proteinExistence type="predicted"/>
<reference evidence="1" key="1">
    <citation type="submission" date="2020-10" db="EMBL/GenBank/DDBJ databases">
        <title>High-Quality Genome Resource of Clonostachys rosea strain S41 by Oxford Nanopore Long-Read Sequencing.</title>
        <authorList>
            <person name="Wang H."/>
        </authorList>
    </citation>
    <scope>NUCLEOTIDE SEQUENCE</scope>
    <source>
        <strain evidence="1">S41</strain>
    </source>
</reference>
<dbReference type="Proteomes" id="UP000616885">
    <property type="component" value="Unassembled WGS sequence"/>
</dbReference>
<protein>
    <submittedName>
        <fullName evidence="1">Uncharacterized protein</fullName>
    </submittedName>
</protein>
<evidence type="ECO:0000313" key="2">
    <source>
        <dbReference type="Proteomes" id="UP000616885"/>
    </source>
</evidence>
<sequence>MKQEAEQMKGRTVNSHPLPLMLMAFPGATWIARNNVVFLVSLGPLPADPFTFTRTPTHDDDSDCWTVGVHQHADTSWVAFWSFPGEHALLFHGGAPCPWGPPLPFAVQVSQRDPSLL</sequence>
<dbReference type="AlphaFoldDB" id="A0A8H7TS99"/>
<evidence type="ECO:0000313" key="1">
    <source>
        <dbReference type="EMBL" id="KAF9754653.1"/>
    </source>
</evidence>
<organism evidence="1 2">
    <name type="scientific">Bionectria ochroleuca</name>
    <name type="common">Gliocladium roseum</name>
    <dbReference type="NCBI Taxonomy" id="29856"/>
    <lineage>
        <taxon>Eukaryota</taxon>
        <taxon>Fungi</taxon>
        <taxon>Dikarya</taxon>
        <taxon>Ascomycota</taxon>
        <taxon>Pezizomycotina</taxon>
        <taxon>Sordariomycetes</taxon>
        <taxon>Hypocreomycetidae</taxon>
        <taxon>Hypocreales</taxon>
        <taxon>Bionectriaceae</taxon>
        <taxon>Clonostachys</taxon>
    </lineage>
</organism>